<comment type="caution">
    <text evidence="3">The sequence shown here is derived from an EMBL/GenBank/DDBJ whole genome shotgun (WGS) entry which is preliminary data.</text>
</comment>
<gene>
    <name evidence="3" type="ORF">Nepgr_019125</name>
</gene>
<feature type="region of interest" description="Disordered" evidence="2">
    <location>
        <begin position="498"/>
        <end position="548"/>
    </location>
</feature>
<feature type="compositionally biased region" description="Basic and acidic residues" evidence="2">
    <location>
        <begin position="498"/>
        <end position="528"/>
    </location>
</feature>
<evidence type="ECO:0000256" key="2">
    <source>
        <dbReference type="SAM" id="MobiDB-lite"/>
    </source>
</evidence>
<keyword evidence="4" id="KW-1185">Reference proteome</keyword>
<sequence>MERKEKGGERKDGKEEEEEKEGFMGLKLKRGILVGKRGGPCTPPPTWTFGSDQLSFATAPSSSVSARQLGATVWEIYSMATMNTGGSRLRRRRHLHHRGGHKNKGLEIETLLEDPRESESPSEEQPGSTDSFHRQIAESLMQHHRSVNRSARALQPVSPASYSSSMEVTPYNPAIATPSSLELNGGRNGEPNYTLKTSTELLKILNRIWSLEEQHRSNISLVKALKTELDNSRARIKDLLKEKQADRQVIDDLMKQVSDDKLFKKNIEQDRMKTALQSAREEVEDERQLRQRSENLHRKLSRELSEMKSSFSKALNELKREKKARILLEDLCDEFAKCIRDYEQEFRCLNLVLHISEAWLDERMQMKLTGKQSDVAEKKTVAEKLGSEIETFLKARKNDDLPKKDMKENSLRRHSLESFPLNEAASAPQNADDDDSSINSDPGCFKRNNVEGTSLEYMSKKNVESREVGKSQGMSSLQARFQQHVARANAKTHIVGRELSKTEGKKQAETQKYGTHDEPEEGLKETKSKRFANSSEEIHPETHPANSTRGFFLSVGLASPVKKWESKISAEETSESCLKGPRGSKEHTLKAKLLEARLEGRHSNLRASKGSS</sequence>
<evidence type="ECO:0000313" key="3">
    <source>
        <dbReference type="EMBL" id="GMH17284.1"/>
    </source>
</evidence>
<feature type="region of interest" description="Disordered" evidence="2">
    <location>
        <begin position="565"/>
        <end position="586"/>
    </location>
</feature>
<dbReference type="EMBL" id="BSYO01000017">
    <property type="protein sequence ID" value="GMH17284.1"/>
    <property type="molecule type" value="Genomic_DNA"/>
</dbReference>
<keyword evidence="1" id="KW-0175">Coiled coil</keyword>
<feature type="region of interest" description="Disordered" evidence="2">
    <location>
        <begin position="94"/>
        <end position="132"/>
    </location>
</feature>
<feature type="coiled-coil region" evidence="1">
    <location>
        <begin position="222"/>
        <end position="321"/>
    </location>
</feature>
<dbReference type="InterPro" id="IPR043424">
    <property type="entry name" value="BLT-like"/>
</dbReference>
<proteinExistence type="predicted"/>
<feature type="region of interest" description="Disordered" evidence="2">
    <location>
        <begin position="1"/>
        <end position="23"/>
    </location>
</feature>
<evidence type="ECO:0000256" key="1">
    <source>
        <dbReference type="SAM" id="Coils"/>
    </source>
</evidence>
<dbReference type="PANTHER" id="PTHR31071">
    <property type="entry name" value="GB|AAF24581.1"/>
    <property type="match status" value="1"/>
</dbReference>
<feature type="region of interest" description="Disordered" evidence="2">
    <location>
        <begin position="400"/>
        <end position="451"/>
    </location>
</feature>
<organism evidence="3 4">
    <name type="scientific">Nepenthes gracilis</name>
    <name type="common">Slender pitcher plant</name>
    <dbReference type="NCBI Taxonomy" id="150966"/>
    <lineage>
        <taxon>Eukaryota</taxon>
        <taxon>Viridiplantae</taxon>
        <taxon>Streptophyta</taxon>
        <taxon>Embryophyta</taxon>
        <taxon>Tracheophyta</taxon>
        <taxon>Spermatophyta</taxon>
        <taxon>Magnoliopsida</taxon>
        <taxon>eudicotyledons</taxon>
        <taxon>Gunneridae</taxon>
        <taxon>Pentapetalae</taxon>
        <taxon>Caryophyllales</taxon>
        <taxon>Nepenthaceae</taxon>
        <taxon>Nepenthes</taxon>
    </lineage>
</organism>
<dbReference type="AlphaFoldDB" id="A0AAD3SVA0"/>
<dbReference type="PANTHER" id="PTHR31071:SF9">
    <property type="entry name" value="INTRACELLULAR PROTEIN TRANSPORT PROTEIN USO1-RELATED"/>
    <property type="match status" value="1"/>
</dbReference>
<name>A0AAD3SVA0_NEPGR</name>
<reference evidence="3" key="1">
    <citation type="submission" date="2023-05" db="EMBL/GenBank/DDBJ databases">
        <title>Nepenthes gracilis genome sequencing.</title>
        <authorList>
            <person name="Fukushima K."/>
        </authorList>
    </citation>
    <scope>NUCLEOTIDE SEQUENCE</scope>
    <source>
        <strain evidence="3">SING2019-196</strain>
    </source>
</reference>
<feature type="compositionally biased region" description="Basic and acidic residues" evidence="2">
    <location>
        <begin position="400"/>
        <end position="416"/>
    </location>
</feature>
<feature type="compositionally biased region" description="Basic and acidic residues" evidence="2">
    <location>
        <begin position="1"/>
        <end position="14"/>
    </location>
</feature>
<feature type="compositionally biased region" description="Basic residues" evidence="2">
    <location>
        <begin position="94"/>
        <end position="103"/>
    </location>
</feature>
<dbReference type="Proteomes" id="UP001279734">
    <property type="component" value="Unassembled WGS sequence"/>
</dbReference>
<accession>A0AAD3SVA0</accession>
<evidence type="ECO:0000313" key="4">
    <source>
        <dbReference type="Proteomes" id="UP001279734"/>
    </source>
</evidence>
<protein>
    <submittedName>
        <fullName evidence="3">Uncharacterized protein</fullName>
    </submittedName>
</protein>